<feature type="region of interest" description="Disordered" evidence="1">
    <location>
        <begin position="16"/>
        <end position="48"/>
    </location>
</feature>
<gene>
    <name evidence="2" type="ORF">Fcan01_20823</name>
</gene>
<reference evidence="2 3" key="1">
    <citation type="submission" date="2015-12" db="EMBL/GenBank/DDBJ databases">
        <title>The genome of Folsomia candida.</title>
        <authorList>
            <person name="Faddeeva A."/>
            <person name="Derks M.F."/>
            <person name="Anvar Y."/>
            <person name="Smit S."/>
            <person name="Van Straalen N."/>
            <person name="Roelofs D."/>
        </authorList>
    </citation>
    <scope>NUCLEOTIDE SEQUENCE [LARGE SCALE GENOMIC DNA]</scope>
    <source>
        <strain evidence="2 3">VU population</strain>
        <tissue evidence="2">Whole body</tissue>
    </source>
</reference>
<dbReference type="Proteomes" id="UP000198287">
    <property type="component" value="Unassembled WGS sequence"/>
</dbReference>
<feature type="region of interest" description="Disordered" evidence="1">
    <location>
        <begin position="78"/>
        <end position="141"/>
    </location>
</feature>
<feature type="compositionally biased region" description="Low complexity" evidence="1">
    <location>
        <begin position="30"/>
        <end position="41"/>
    </location>
</feature>
<organism evidence="2 3">
    <name type="scientific">Folsomia candida</name>
    <name type="common">Springtail</name>
    <dbReference type="NCBI Taxonomy" id="158441"/>
    <lineage>
        <taxon>Eukaryota</taxon>
        <taxon>Metazoa</taxon>
        <taxon>Ecdysozoa</taxon>
        <taxon>Arthropoda</taxon>
        <taxon>Hexapoda</taxon>
        <taxon>Collembola</taxon>
        <taxon>Entomobryomorpha</taxon>
        <taxon>Isotomoidea</taxon>
        <taxon>Isotomidae</taxon>
        <taxon>Proisotominae</taxon>
        <taxon>Folsomia</taxon>
    </lineage>
</organism>
<sequence>MVLTLKEEQNSCLLVNHHSSTVTSEGDGVTPKTSRRSSTSRGVKKSSDYKNQYEKICIRPLEIVVSNERFIFKRVSKVSTPNRPQPAGPSSPIKSSLTSIRPQPGPSSPSRPQAGPSTTKKSSLTPLRSGKNNQKQSMVASQSPDADLFISTLNVRDDDLVLHPGYFPFVCRFCDSTNCKSCEVFDQTKFF</sequence>
<dbReference type="EMBL" id="LNIX01000019">
    <property type="protein sequence ID" value="OXA44804.1"/>
    <property type="molecule type" value="Genomic_DNA"/>
</dbReference>
<protein>
    <submittedName>
        <fullName evidence="2">Uncharacterized protein</fullName>
    </submittedName>
</protein>
<accession>A0A226DIX9</accession>
<evidence type="ECO:0000256" key="1">
    <source>
        <dbReference type="SAM" id="MobiDB-lite"/>
    </source>
</evidence>
<keyword evidence="3" id="KW-1185">Reference proteome</keyword>
<comment type="caution">
    <text evidence="2">The sequence shown here is derived from an EMBL/GenBank/DDBJ whole genome shotgun (WGS) entry which is preliminary data.</text>
</comment>
<proteinExistence type="predicted"/>
<evidence type="ECO:0000313" key="2">
    <source>
        <dbReference type="EMBL" id="OXA44804.1"/>
    </source>
</evidence>
<name>A0A226DIX9_FOLCA</name>
<dbReference type="AlphaFoldDB" id="A0A226DIX9"/>
<evidence type="ECO:0000313" key="3">
    <source>
        <dbReference type="Proteomes" id="UP000198287"/>
    </source>
</evidence>
<feature type="compositionally biased region" description="Polar residues" evidence="1">
    <location>
        <begin position="118"/>
        <end position="141"/>
    </location>
</feature>